<evidence type="ECO:0000313" key="2">
    <source>
        <dbReference type="Proteomes" id="UP000294739"/>
    </source>
</evidence>
<accession>A0A4R5CN70</accession>
<protein>
    <submittedName>
        <fullName evidence="1">Uncharacterized protein</fullName>
    </submittedName>
</protein>
<sequence>MWRNVPLPETHLAAIATGLALHRGRRWILPLSRRRCLGAGVVVTALGLGTALRSVAPVGRR</sequence>
<gene>
    <name evidence="1" type="ORF">E1269_24615</name>
</gene>
<name>A0A4R5CN70_9ACTN</name>
<evidence type="ECO:0000313" key="1">
    <source>
        <dbReference type="EMBL" id="TDE00787.1"/>
    </source>
</evidence>
<dbReference type="EMBL" id="SMKZ01000046">
    <property type="protein sequence ID" value="TDE00787.1"/>
    <property type="molecule type" value="Genomic_DNA"/>
</dbReference>
<keyword evidence="2" id="KW-1185">Reference proteome</keyword>
<reference evidence="1 2" key="1">
    <citation type="submission" date="2019-03" db="EMBL/GenBank/DDBJ databases">
        <title>Draft genome sequences of novel Actinobacteria.</title>
        <authorList>
            <person name="Sahin N."/>
            <person name="Ay H."/>
            <person name="Saygin H."/>
        </authorList>
    </citation>
    <scope>NUCLEOTIDE SEQUENCE [LARGE SCALE GENOMIC DNA]</scope>
    <source>
        <strain evidence="1 2">5K138</strain>
    </source>
</reference>
<dbReference type="AlphaFoldDB" id="A0A4R5CN70"/>
<organism evidence="1 2">
    <name type="scientific">Jiangella asiatica</name>
    <dbReference type="NCBI Taxonomy" id="2530372"/>
    <lineage>
        <taxon>Bacteria</taxon>
        <taxon>Bacillati</taxon>
        <taxon>Actinomycetota</taxon>
        <taxon>Actinomycetes</taxon>
        <taxon>Jiangellales</taxon>
        <taxon>Jiangellaceae</taxon>
        <taxon>Jiangella</taxon>
    </lineage>
</organism>
<dbReference type="RefSeq" id="WP_131899531.1">
    <property type="nucleotide sequence ID" value="NZ_SMKZ01000046.1"/>
</dbReference>
<dbReference type="Proteomes" id="UP000294739">
    <property type="component" value="Unassembled WGS sequence"/>
</dbReference>
<dbReference type="InParanoid" id="A0A4R5CN70"/>
<proteinExistence type="predicted"/>
<comment type="caution">
    <text evidence="1">The sequence shown here is derived from an EMBL/GenBank/DDBJ whole genome shotgun (WGS) entry which is preliminary data.</text>
</comment>